<gene>
    <name evidence="5" type="ORF">VNO80_06573</name>
</gene>
<organism evidence="5 6">
    <name type="scientific">Phaseolus coccineus</name>
    <name type="common">Scarlet runner bean</name>
    <name type="synonym">Phaseolus multiflorus</name>
    <dbReference type="NCBI Taxonomy" id="3886"/>
    <lineage>
        <taxon>Eukaryota</taxon>
        <taxon>Viridiplantae</taxon>
        <taxon>Streptophyta</taxon>
        <taxon>Embryophyta</taxon>
        <taxon>Tracheophyta</taxon>
        <taxon>Spermatophyta</taxon>
        <taxon>Magnoliopsida</taxon>
        <taxon>eudicotyledons</taxon>
        <taxon>Gunneridae</taxon>
        <taxon>Pentapetalae</taxon>
        <taxon>rosids</taxon>
        <taxon>fabids</taxon>
        <taxon>Fabales</taxon>
        <taxon>Fabaceae</taxon>
        <taxon>Papilionoideae</taxon>
        <taxon>50 kb inversion clade</taxon>
        <taxon>NPAAA clade</taxon>
        <taxon>indigoferoid/millettioid clade</taxon>
        <taxon>Phaseoleae</taxon>
        <taxon>Phaseolus</taxon>
    </lineage>
</organism>
<evidence type="ECO:0000256" key="2">
    <source>
        <dbReference type="ARBA" id="ARBA00004906"/>
    </source>
</evidence>
<feature type="domain" description="At3g05675-like ankyrin-like" evidence="4">
    <location>
        <begin position="33"/>
        <end position="123"/>
    </location>
</feature>
<evidence type="ECO:0000313" key="6">
    <source>
        <dbReference type="Proteomes" id="UP001374584"/>
    </source>
</evidence>
<keyword evidence="3" id="KW-0833">Ubl conjugation pathway</keyword>
<evidence type="ECO:0000256" key="3">
    <source>
        <dbReference type="ARBA" id="ARBA00022786"/>
    </source>
</evidence>
<dbReference type="Pfam" id="PF25553">
    <property type="entry name" value="BTB-POZ_ANK-like"/>
    <property type="match status" value="1"/>
</dbReference>
<dbReference type="InterPro" id="IPR058039">
    <property type="entry name" value="At3g05675-like_ankyrin"/>
</dbReference>
<dbReference type="InterPro" id="IPR038920">
    <property type="entry name" value="At3g05675-like"/>
</dbReference>
<comment type="pathway">
    <text evidence="2">Protein modification; protein ubiquitination.</text>
</comment>
<name>A0AAN9REL8_PHACN</name>
<evidence type="ECO:0000259" key="4">
    <source>
        <dbReference type="Pfam" id="PF25553"/>
    </source>
</evidence>
<comment type="caution">
    <text evidence="5">The sequence shown here is derived from an EMBL/GenBank/DDBJ whole genome shotgun (WGS) entry which is preliminary data.</text>
</comment>
<comment type="function">
    <text evidence="1">May act as a substrate-specific adapter of an E3 ubiquitin-protein ligase complex (CUL3-RBX1-BTB) which mediates the ubiquitination and subsequent proteasomal degradation of target proteins.</text>
</comment>
<protein>
    <recommendedName>
        <fullName evidence="4">At3g05675-like ankyrin-like domain-containing protein</fullName>
    </recommendedName>
</protein>
<dbReference type="PANTHER" id="PTHR31060">
    <property type="entry name" value="OSJNBA0011J08.25 PROTEIN-RELATED"/>
    <property type="match status" value="1"/>
</dbReference>
<dbReference type="AlphaFoldDB" id="A0AAN9REL8"/>
<evidence type="ECO:0000313" key="5">
    <source>
        <dbReference type="EMBL" id="KAK7373175.1"/>
    </source>
</evidence>
<dbReference type="EMBL" id="JAYMYR010000003">
    <property type="protein sequence ID" value="KAK7373175.1"/>
    <property type="molecule type" value="Genomic_DNA"/>
</dbReference>
<keyword evidence="6" id="KW-1185">Reference proteome</keyword>
<evidence type="ECO:0000256" key="1">
    <source>
        <dbReference type="ARBA" id="ARBA00002668"/>
    </source>
</evidence>
<accession>A0AAN9REL8</accession>
<reference evidence="5 6" key="1">
    <citation type="submission" date="2024-01" db="EMBL/GenBank/DDBJ databases">
        <title>The genomes of 5 underutilized Papilionoideae crops provide insights into root nodulation and disease resistanc.</title>
        <authorList>
            <person name="Jiang F."/>
        </authorList>
    </citation>
    <scope>NUCLEOTIDE SEQUENCE [LARGE SCALE GENOMIC DNA]</scope>
    <source>
        <strain evidence="5">JINMINGXINNONG_FW02</strain>
        <tissue evidence="5">Leaves</tissue>
    </source>
</reference>
<dbReference type="Proteomes" id="UP001374584">
    <property type="component" value="Unassembled WGS sequence"/>
</dbReference>
<sequence>MYCKEMKQRLMKQSVSRILPILKVYFSYTPRLLTCLNSLLELFKQAAEPSEDRVPLAKSIALEADNLTWLLEILVDKQAADEFALMWANQQELAVLHAKLPTVSRYLLAAFLGDCMLALGEGSCFHRRTHAEKLDRMIPQLCCRKCPTFFIGEAYDDYSQVICRDSVLRKMASSRKRFLGLVFDDDENDVVVVDDDVGGVVQVELLNWCS</sequence>
<proteinExistence type="predicted"/>
<dbReference type="PANTHER" id="PTHR31060:SF5">
    <property type="entry name" value="PRLI-INTERACTING FACTOR G, PUTATIVE, EXPRESSED-RELATED"/>
    <property type="match status" value="1"/>
</dbReference>